<reference evidence="1 2" key="1">
    <citation type="journal article" date="2010" name="Genome Biol.">
        <title>A first genome assembly of the barley fungal pathogen Pyrenophora teres f. teres.</title>
        <authorList>
            <person name="Ellwood S.R."/>
            <person name="Liu Z."/>
            <person name="Syme R.A."/>
            <person name="Lai Z."/>
            <person name="Hane J.K."/>
            <person name="Keiper F."/>
            <person name="Moffat C.S."/>
            <person name="Oliver R.P."/>
            <person name="Friesen T.L."/>
        </authorList>
    </citation>
    <scope>NUCLEOTIDE SEQUENCE [LARGE SCALE GENOMIC DNA]</scope>
    <source>
        <strain evidence="1 2">0-1</strain>
    </source>
</reference>
<name>E3RYX9_PYRTT</name>
<sequence length="113" mass="12641">MASPKIRAWIHRFSQEPGGLNTFIDIQHIIQIHRTVLNPQGRSIHPTDLSLLLVTITWGALLDTDSGSSAKVALADDFEEMTKLLLRQADNVDKFLALVAAVSTNYGYIKYNY</sequence>
<organism evidence="2">
    <name type="scientific">Pyrenophora teres f. teres (strain 0-1)</name>
    <name type="common">Barley net blotch fungus</name>
    <name type="synonym">Drechslera teres f. teres</name>
    <dbReference type="NCBI Taxonomy" id="861557"/>
    <lineage>
        <taxon>Eukaryota</taxon>
        <taxon>Fungi</taxon>
        <taxon>Dikarya</taxon>
        <taxon>Ascomycota</taxon>
        <taxon>Pezizomycotina</taxon>
        <taxon>Dothideomycetes</taxon>
        <taxon>Pleosporomycetidae</taxon>
        <taxon>Pleosporales</taxon>
        <taxon>Pleosporineae</taxon>
        <taxon>Pleosporaceae</taxon>
        <taxon>Pyrenophora</taxon>
    </lineage>
</organism>
<protein>
    <submittedName>
        <fullName evidence="1">Uncharacterized protein</fullName>
    </submittedName>
</protein>
<evidence type="ECO:0000313" key="1">
    <source>
        <dbReference type="EMBL" id="EFQ89070.1"/>
    </source>
</evidence>
<evidence type="ECO:0000313" key="2">
    <source>
        <dbReference type="Proteomes" id="UP000001067"/>
    </source>
</evidence>
<dbReference type="Proteomes" id="UP000001067">
    <property type="component" value="Unassembled WGS sequence"/>
</dbReference>
<accession>E3RYX9</accession>
<dbReference type="EMBL" id="GL535991">
    <property type="protein sequence ID" value="EFQ89070.1"/>
    <property type="molecule type" value="Genomic_DNA"/>
</dbReference>
<keyword evidence="2" id="KW-1185">Reference proteome</keyword>
<dbReference type="AlphaFoldDB" id="E3RYX9"/>
<dbReference type="KEGG" id="pte:PTT_14805"/>
<dbReference type="HOGENOM" id="CLU_2251429_0_0_1"/>
<gene>
    <name evidence="1" type="ORF">PTT_14805</name>
</gene>
<proteinExistence type="predicted"/>